<comment type="similarity">
    <text evidence="1">Belongs to the cutinase family.</text>
</comment>
<keyword evidence="5" id="KW-0378">Hydrolase</keyword>
<dbReference type="InterPro" id="IPR011150">
    <property type="entry name" value="Cutinase_monf"/>
</dbReference>
<dbReference type="PANTHER" id="PTHR48250:SF1">
    <property type="entry name" value="CUTINASE"/>
    <property type="match status" value="1"/>
</dbReference>
<proteinExistence type="inferred from homology"/>
<evidence type="ECO:0000256" key="5">
    <source>
        <dbReference type="ARBA" id="ARBA00022801"/>
    </source>
</evidence>
<reference evidence="9 10" key="1">
    <citation type="submission" date="2024-03" db="EMBL/GenBank/DDBJ databases">
        <title>A high-quality draft genome sequence of Diaporthe vaccinii, a causative agent of upright dieback and viscid rot disease in cranberry plants.</title>
        <authorList>
            <person name="Sarrasin M."/>
            <person name="Lang B.F."/>
            <person name="Burger G."/>
        </authorList>
    </citation>
    <scope>NUCLEOTIDE SEQUENCE [LARGE SCALE GENOMIC DNA]</scope>
    <source>
        <strain evidence="9 10">IS7</strain>
    </source>
</reference>
<dbReference type="PANTHER" id="PTHR48250">
    <property type="entry name" value="CUTINASE 2-RELATED"/>
    <property type="match status" value="1"/>
</dbReference>
<dbReference type="Pfam" id="PF01083">
    <property type="entry name" value="Cutinase"/>
    <property type="match status" value="1"/>
</dbReference>
<dbReference type="SUPFAM" id="SSF53474">
    <property type="entry name" value="alpha/beta-Hydrolases"/>
    <property type="match status" value="1"/>
</dbReference>
<evidence type="ECO:0000256" key="2">
    <source>
        <dbReference type="ARBA" id="ARBA00013095"/>
    </source>
</evidence>
<evidence type="ECO:0000256" key="1">
    <source>
        <dbReference type="ARBA" id="ARBA00007534"/>
    </source>
</evidence>
<keyword evidence="4 8" id="KW-0732">Signal</keyword>
<evidence type="ECO:0000256" key="4">
    <source>
        <dbReference type="ARBA" id="ARBA00022729"/>
    </source>
</evidence>
<dbReference type="Proteomes" id="UP001600888">
    <property type="component" value="Unassembled WGS sequence"/>
</dbReference>
<feature type="chain" id="PRO_5047247788" description="cutinase" evidence="8">
    <location>
        <begin position="27"/>
        <end position="341"/>
    </location>
</feature>
<keyword evidence="3" id="KW-0719">Serine esterase</keyword>
<dbReference type="InterPro" id="IPR029058">
    <property type="entry name" value="AB_hydrolase_fold"/>
</dbReference>
<dbReference type="InterPro" id="IPR000675">
    <property type="entry name" value="Cutinase/axe"/>
</dbReference>
<accession>A0ABR4DVZ8</accession>
<sequence length="341" mass="35126">MRRPSPSRLFFPALLLISSHCHFSLAAPVPVYHDERDLSGAVGDLIDDFADLVNDTASLLSQFVAVIKEVKNATNENDLVGLLGVNVTSSDKDDDDDDNAARVNGTVGAVAANGTVTCPDMAVLFARGTAELGNVGLYTGPSFFTALRNYINGTSTMAVQGVPYPASIGGFLAGGSPLGSGVMADLANKTASACPNTKIIMAGYSQGAQVVHNAMEKVAAMSNTTTAPNNVNVASRVSSVVLFGDPRNGTAVAGVDQARVLSLCNAQDDICAKGGDKITLDHLTYNRNAPQAAMFVMQKSALGLMSNDAMMQGMGNVPVVKAGKGQDGGQQVGNGLGLPGM</sequence>
<name>A0ABR4DVZ8_9PEZI</name>
<protein>
    <recommendedName>
        <fullName evidence="2">cutinase</fullName>
        <ecNumber evidence="2">3.1.1.74</ecNumber>
    </recommendedName>
</protein>
<evidence type="ECO:0000256" key="3">
    <source>
        <dbReference type="ARBA" id="ARBA00022487"/>
    </source>
</evidence>
<keyword evidence="10" id="KW-1185">Reference proteome</keyword>
<dbReference type="EMBL" id="JBAWTH010000158">
    <property type="protein sequence ID" value="KAL2274339.1"/>
    <property type="molecule type" value="Genomic_DNA"/>
</dbReference>
<evidence type="ECO:0000313" key="10">
    <source>
        <dbReference type="Proteomes" id="UP001600888"/>
    </source>
</evidence>
<gene>
    <name evidence="9" type="ORF">FJTKL_03259</name>
</gene>
<evidence type="ECO:0000256" key="6">
    <source>
        <dbReference type="ARBA" id="ARBA00023157"/>
    </source>
</evidence>
<dbReference type="SMART" id="SM01110">
    <property type="entry name" value="Cutinase"/>
    <property type="match status" value="1"/>
</dbReference>
<comment type="caution">
    <text evidence="9">The sequence shown here is derived from an EMBL/GenBank/DDBJ whole genome shotgun (WGS) entry which is preliminary data.</text>
</comment>
<organism evidence="9 10">
    <name type="scientific">Diaporthe vaccinii</name>
    <dbReference type="NCBI Taxonomy" id="105482"/>
    <lineage>
        <taxon>Eukaryota</taxon>
        <taxon>Fungi</taxon>
        <taxon>Dikarya</taxon>
        <taxon>Ascomycota</taxon>
        <taxon>Pezizomycotina</taxon>
        <taxon>Sordariomycetes</taxon>
        <taxon>Sordariomycetidae</taxon>
        <taxon>Diaporthales</taxon>
        <taxon>Diaporthaceae</taxon>
        <taxon>Diaporthe</taxon>
        <taxon>Diaporthe eres species complex</taxon>
    </lineage>
</organism>
<keyword evidence="6" id="KW-1015">Disulfide bond</keyword>
<evidence type="ECO:0000313" key="9">
    <source>
        <dbReference type="EMBL" id="KAL2274339.1"/>
    </source>
</evidence>
<feature type="signal peptide" evidence="8">
    <location>
        <begin position="1"/>
        <end position="26"/>
    </location>
</feature>
<dbReference type="EC" id="3.1.1.74" evidence="2"/>
<evidence type="ECO:0000256" key="7">
    <source>
        <dbReference type="ARBA" id="ARBA00034045"/>
    </source>
</evidence>
<evidence type="ECO:0000256" key="8">
    <source>
        <dbReference type="SAM" id="SignalP"/>
    </source>
</evidence>
<dbReference type="Gene3D" id="3.40.50.1820">
    <property type="entry name" value="alpha/beta hydrolase"/>
    <property type="match status" value="1"/>
</dbReference>
<comment type="catalytic activity">
    <reaction evidence="7">
        <text>cutin + H2O = cutin monomers.</text>
        <dbReference type="EC" id="3.1.1.74"/>
    </reaction>
</comment>